<dbReference type="InterPro" id="IPR036291">
    <property type="entry name" value="NAD(P)-bd_dom_sf"/>
</dbReference>
<dbReference type="Pfam" id="PF01370">
    <property type="entry name" value="Epimerase"/>
    <property type="match status" value="1"/>
</dbReference>
<evidence type="ECO:0000313" key="3">
    <source>
        <dbReference type="EMBL" id="RAO79926.1"/>
    </source>
</evidence>
<keyword evidence="4" id="KW-1185">Reference proteome</keyword>
<dbReference type="PANTHER" id="PTHR43000">
    <property type="entry name" value="DTDP-D-GLUCOSE 4,6-DEHYDRATASE-RELATED"/>
    <property type="match status" value="1"/>
</dbReference>
<dbReference type="Gene3D" id="3.40.50.720">
    <property type="entry name" value="NAD(P)-binding Rossmann-like Domain"/>
    <property type="match status" value="1"/>
</dbReference>
<proteinExistence type="inferred from homology"/>
<dbReference type="EMBL" id="QLOE01000001">
    <property type="protein sequence ID" value="RAO79926.1"/>
    <property type="molecule type" value="Genomic_DNA"/>
</dbReference>
<reference evidence="3 4" key="1">
    <citation type="submission" date="2018-06" db="EMBL/GenBank/DDBJ databases">
        <title>Draft genome sequence of hyperthermophilic methanogen Methanothermobacter tenebrarum sp. MCM-B 1447.</title>
        <authorList>
            <person name="Pore S.D."/>
            <person name="Dagar S."/>
            <person name="Dhakephalkar P.K."/>
        </authorList>
    </citation>
    <scope>NUCLEOTIDE SEQUENCE [LARGE SCALE GENOMIC DNA]</scope>
    <source>
        <strain evidence="3 4">MCM B 1447</strain>
    </source>
</reference>
<dbReference type="SUPFAM" id="SSF51735">
    <property type="entry name" value="NAD(P)-binding Rossmann-fold domains"/>
    <property type="match status" value="1"/>
</dbReference>
<evidence type="ECO:0000313" key="4">
    <source>
        <dbReference type="Proteomes" id="UP000249782"/>
    </source>
</evidence>
<accession>A0A328PJL5</accession>
<dbReference type="Proteomes" id="UP000249782">
    <property type="component" value="Unassembled WGS sequence"/>
</dbReference>
<sequence>MNLKGKKVVVTGGAGFIGSHLVQRLLNEGSEVLVLDNLSVGNEEFIPEGALFKKMDIRSRNLDSVMAEFEPDIVVHLAAVHYIPYCNANPEETFDVNVMGTRNVLKASKAKMFLFSSSAAVYPPLNRPLTEDLYGPIDIYGKTKLICEDLVRLYSEEAIIARLFNVYGPNDPNLHVIPEIFKQINDGKRELKLGNLTPKRDYIHVDDVCEALIVLLKHGNSGKYNVGTGKEYSVKQIVDIISEIIGEEINIIKDAKRVRKVEREHLLADITKIKTKTGWKPKIDLKEGLKRTFMEIKDYN</sequence>
<dbReference type="OrthoDB" id="4907at2157"/>
<dbReference type="InterPro" id="IPR001509">
    <property type="entry name" value="Epimerase_deHydtase"/>
</dbReference>
<name>A0A328PJL5_9EURY</name>
<organism evidence="3 4">
    <name type="scientific">Methanothermobacter tenebrarum</name>
    <dbReference type="NCBI Taxonomy" id="680118"/>
    <lineage>
        <taxon>Archaea</taxon>
        <taxon>Methanobacteriati</taxon>
        <taxon>Methanobacteriota</taxon>
        <taxon>Methanomada group</taxon>
        <taxon>Methanobacteria</taxon>
        <taxon>Methanobacteriales</taxon>
        <taxon>Methanobacteriaceae</taxon>
        <taxon>Methanothermobacter</taxon>
    </lineage>
</organism>
<evidence type="ECO:0000256" key="1">
    <source>
        <dbReference type="ARBA" id="ARBA00007637"/>
    </source>
</evidence>
<feature type="domain" description="NAD-dependent epimerase/dehydratase" evidence="2">
    <location>
        <begin position="8"/>
        <end position="227"/>
    </location>
</feature>
<evidence type="ECO:0000259" key="2">
    <source>
        <dbReference type="Pfam" id="PF01370"/>
    </source>
</evidence>
<comment type="caution">
    <text evidence="3">The sequence shown here is derived from an EMBL/GenBank/DDBJ whole genome shotgun (WGS) entry which is preliminary data.</text>
</comment>
<dbReference type="AlphaFoldDB" id="A0A328PJL5"/>
<comment type="similarity">
    <text evidence="1">Belongs to the NAD(P)-dependent epimerase/dehydratase family.</text>
</comment>
<protein>
    <submittedName>
        <fullName evidence="3">NAD(P)-dependent oxidoreductase</fullName>
    </submittedName>
</protein>
<dbReference type="RefSeq" id="WP_112093236.1">
    <property type="nucleotide sequence ID" value="NZ_QLOE01000001.1"/>
</dbReference>
<gene>
    <name evidence="3" type="ORF">DPC56_01225</name>
</gene>